<comment type="caution">
    <text evidence="3">The sequence shown here is derived from an EMBL/GenBank/DDBJ whole genome shotgun (WGS) entry which is preliminary data.</text>
</comment>
<feature type="domain" description="AAA" evidence="1">
    <location>
        <begin position="3"/>
        <end position="108"/>
    </location>
</feature>
<dbReference type="Proteomes" id="UP000278031">
    <property type="component" value="Unassembled WGS sequence"/>
</dbReference>
<evidence type="ECO:0000313" key="3">
    <source>
        <dbReference type="EMBL" id="RLG70510.1"/>
    </source>
</evidence>
<evidence type="ECO:0000313" key="4">
    <source>
        <dbReference type="Proteomes" id="UP000278031"/>
    </source>
</evidence>
<dbReference type="SUPFAM" id="SSF52980">
    <property type="entry name" value="Restriction endonuclease-like"/>
    <property type="match status" value="1"/>
</dbReference>
<feature type="domain" description="DUF4143" evidence="2">
    <location>
        <begin position="183"/>
        <end position="336"/>
    </location>
</feature>
<dbReference type="InterPro" id="IPR041682">
    <property type="entry name" value="AAA_14"/>
</dbReference>
<dbReference type="EMBL" id="QMWP01000057">
    <property type="protein sequence ID" value="RLG70510.1"/>
    <property type="molecule type" value="Genomic_DNA"/>
</dbReference>
<sequence length="381" mass="44746">MKMLQRKLRKYSTFYANLDLPNTRMSFEENPLDFVRRHITGKKLILLLDEVQKSKNIGENLKILFDELKDVKIIVSGSSSLEIKTKLLPFLVGRIFLFELFPFDFSEFVCAKDEKLARLLLKKQESLKHYLEGKEILKPSFTNELTNMLKEYLIFGGYPRVVTSRSIKEKKKVLTSIRDLYIEKDIISFFHIEDTSKFENFIKYLAFNSANLLNLSTCASVVGVSFREAEKFLEIAKHTYIIDLLSPFHRNMSTELRKMKKVYFLDLGMRNSVINNFSDFDSRSDKGSLLETFVYRELKSNFNDWEIKYWRTTGKAEVDFILLKDDQIVPVEVKLSGKPTKAFWSFCSEYRPDKAIIVTLDTFKLSKYKNIELLYVPAFYF</sequence>
<dbReference type="AlphaFoldDB" id="A0A497JI92"/>
<dbReference type="PANTHER" id="PTHR43566">
    <property type="entry name" value="CONSERVED PROTEIN"/>
    <property type="match status" value="1"/>
</dbReference>
<organism evidence="3 4">
    <name type="scientific">Candidatus Iainarchaeum sp</name>
    <dbReference type="NCBI Taxonomy" id="3101447"/>
    <lineage>
        <taxon>Archaea</taxon>
        <taxon>Candidatus Iainarchaeota</taxon>
        <taxon>Candidatus Iainarchaeia</taxon>
        <taxon>Candidatus Iainarchaeales</taxon>
        <taxon>Candidatus Iainarchaeaceae</taxon>
        <taxon>Candidatus Iainarchaeum</taxon>
    </lineage>
</organism>
<dbReference type="Pfam" id="PF13173">
    <property type="entry name" value="AAA_14"/>
    <property type="match status" value="1"/>
</dbReference>
<evidence type="ECO:0000259" key="2">
    <source>
        <dbReference type="Pfam" id="PF13635"/>
    </source>
</evidence>
<protein>
    <recommendedName>
        <fullName evidence="5">ATP-binding protein</fullName>
    </recommendedName>
</protein>
<dbReference type="InterPro" id="IPR027417">
    <property type="entry name" value="P-loop_NTPase"/>
</dbReference>
<evidence type="ECO:0000259" key="1">
    <source>
        <dbReference type="Pfam" id="PF13173"/>
    </source>
</evidence>
<gene>
    <name evidence="3" type="ORF">DRO04_01835</name>
</gene>
<dbReference type="PANTHER" id="PTHR43566:SF1">
    <property type="entry name" value="AAA+ ATPASE DOMAIN-CONTAINING PROTEIN"/>
    <property type="match status" value="1"/>
</dbReference>
<evidence type="ECO:0008006" key="5">
    <source>
        <dbReference type="Google" id="ProtNLM"/>
    </source>
</evidence>
<reference evidence="3 4" key="1">
    <citation type="submission" date="2018-06" db="EMBL/GenBank/DDBJ databases">
        <title>Extensive metabolic versatility and redundancy in microbially diverse, dynamic hydrothermal sediments.</title>
        <authorList>
            <person name="Dombrowski N."/>
            <person name="Teske A."/>
            <person name="Baker B.J."/>
        </authorList>
    </citation>
    <scope>NUCLEOTIDE SEQUENCE [LARGE SCALE GENOMIC DNA]</scope>
    <source>
        <strain evidence="3">B51_G17</strain>
    </source>
</reference>
<dbReference type="SUPFAM" id="SSF52540">
    <property type="entry name" value="P-loop containing nucleoside triphosphate hydrolases"/>
    <property type="match status" value="1"/>
</dbReference>
<name>A0A497JI92_9ARCH</name>
<dbReference type="InterPro" id="IPR011335">
    <property type="entry name" value="Restrct_endonuc-II-like"/>
</dbReference>
<accession>A0A497JI92</accession>
<proteinExistence type="predicted"/>
<dbReference type="InterPro" id="IPR025420">
    <property type="entry name" value="DUF4143"/>
</dbReference>
<dbReference type="Pfam" id="PF13635">
    <property type="entry name" value="DUF4143"/>
    <property type="match status" value="1"/>
</dbReference>